<dbReference type="EMBL" id="JARAKH010000039">
    <property type="protein sequence ID" value="KAK8382221.1"/>
    <property type="molecule type" value="Genomic_DNA"/>
</dbReference>
<gene>
    <name evidence="2" type="ORF">O3P69_015271</name>
</gene>
<feature type="region of interest" description="Disordered" evidence="1">
    <location>
        <begin position="56"/>
        <end position="77"/>
    </location>
</feature>
<evidence type="ECO:0000313" key="3">
    <source>
        <dbReference type="Proteomes" id="UP001487740"/>
    </source>
</evidence>
<proteinExistence type="predicted"/>
<evidence type="ECO:0000313" key="2">
    <source>
        <dbReference type="EMBL" id="KAK8382221.1"/>
    </source>
</evidence>
<reference evidence="2 3" key="1">
    <citation type="submission" date="2023-03" db="EMBL/GenBank/DDBJ databases">
        <title>High-quality genome of Scylla paramamosain provides insights in environmental adaptation.</title>
        <authorList>
            <person name="Zhang L."/>
        </authorList>
    </citation>
    <scope>NUCLEOTIDE SEQUENCE [LARGE SCALE GENOMIC DNA]</scope>
    <source>
        <strain evidence="2">LZ_2023a</strain>
        <tissue evidence="2">Muscle</tissue>
    </source>
</reference>
<dbReference type="AlphaFoldDB" id="A0AAW0T5I3"/>
<evidence type="ECO:0000256" key="1">
    <source>
        <dbReference type="SAM" id="MobiDB-lite"/>
    </source>
</evidence>
<sequence length="77" mass="8450">MGDQSCVYAGDKSDVRCCESFPDNGSYPVVQWATCADGLLPGRNIIAFRIKKHYASKSETRKRQKQMEPQTGAAHGG</sequence>
<organism evidence="2 3">
    <name type="scientific">Scylla paramamosain</name>
    <name type="common">Mud crab</name>
    <dbReference type="NCBI Taxonomy" id="85552"/>
    <lineage>
        <taxon>Eukaryota</taxon>
        <taxon>Metazoa</taxon>
        <taxon>Ecdysozoa</taxon>
        <taxon>Arthropoda</taxon>
        <taxon>Crustacea</taxon>
        <taxon>Multicrustacea</taxon>
        <taxon>Malacostraca</taxon>
        <taxon>Eumalacostraca</taxon>
        <taxon>Eucarida</taxon>
        <taxon>Decapoda</taxon>
        <taxon>Pleocyemata</taxon>
        <taxon>Brachyura</taxon>
        <taxon>Eubrachyura</taxon>
        <taxon>Portunoidea</taxon>
        <taxon>Portunidae</taxon>
        <taxon>Portuninae</taxon>
        <taxon>Scylla</taxon>
    </lineage>
</organism>
<dbReference type="Proteomes" id="UP001487740">
    <property type="component" value="Unassembled WGS sequence"/>
</dbReference>
<accession>A0AAW0T5I3</accession>
<name>A0AAW0T5I3_SCYPA</name>
<protein>
    <submittedName>
        <fullName evidence="2">Uncharacterized protein</fullName>
    </submittedName>
</protein>
<keyword evidence="3" id="KW-1185">Reference proteome</keyword>
<comment type="caution">
    <text evidence="2">The sequence shown here is derived from an EMBL/GenBank/DDBJ whole genome shotgun (WGS) entry which is preliminary data.</text>
</comment>